<gene>
    <name evidence="3" type="ORF">PIB30_015698</name>
</gene>
<dbReference type="EMBL" id="JASCZI010151078">
    <property type="protein sequence ID" value="MED6168864.1"/>
    <property type="molecule type" value="Genomic_DNA"/>
</dbReference>
<sequence length="474" mass="54174">MYTCVLAEIGVRFPFTSFECSVLRKINCAPSQIHPNAWGYMRAYQILMEYLGELPSLLEVFFYLFQAKGVDRGMWVTLNSHQGRSVFCPFKATYRDFKEFYIKVRSTEGSFPFFLDEHLAEWFPLYWNKRPVQCLGVEELSDPDADLVEFLFVNLKGGRVLNTTELLKWGSDRQFAVAYLEKKIPDCNTATLKSFFKQRAEKDLSSSHVVKIEKGVEVDKPIERNRPVSLKRLRSEEASGKKVIDLTDGKCCGKDVSLKEVADFTRSQEGLHGFNGTADLSSLWCEHYPFTIVADEHFRSKADLELLRKISKVSAARYMQVEAARLMCISRDWEVQALEEENLQKSKITYLLEVEKKLKLAQDQVSLKEKENGMLKEENEGLKTKVSHLSKDKTSLENRVAEPCGEKKEAKVSKKAHGFEMFAAAWDRAKAQIELLVPGADLKKMDLVKVVYKEELVDDDQVPVEGSGDHDPTE</sequence>
<evidence type="ECO:0000256" key="1">
    <source>
        <dbReference type="SAM" id="Coils"/>
    </source>
</evidence>
<feature type="coiled-coil region" evidence="1">
    <location>
        <begin position="351"/>
        <end position="399"/>
    </location>
</feature>
<feature type="domain" description="Transposase (putative) gypsy type" evidence="2">
    <location>
        <begin position="7"/>
        <end position="68"/>
    </location>
</feature>
<dbReference type="Pfam" id="PF04195">
    <property type="entry name" value="Transposase_28"/>
    <property type="match status" value="1"/>
</dbReference>
<protein>
    <recommendedName>
        <fullName evidence="2">Transposase (putative) gypsy type domain-containing protein</fullName>
    </recommendedName>
</protein>
<keyword evidence="1" id="KW-0175">Coiled coil</keyword>
<comment type="caution">
    <text evidence="3">The sequence shown here is derived from an EMBL/GenBank/DDBJ whole genome shotgun (WGS) entry which is preliminary data.</text>
</comment>
<reference evidence="3 4" key="1">
    <citation type="journal article" date="2023" name="Plants (Basel)">
        <title>Bridging the Gap: Combining Genomics and Transcriptomics Approaches to Understand Stylosanthes scabra, an Orphan Legume from the Brazilian Caatinga.</title>
        <authorList>
            <person name="Ferreira-Neto J.R.C."/>
            <person name="da Silva M.D."/>
            <person name="Binneck E."/>
            <person name="de Melo N.F."/>
            <person name="da Silva R.H."/>
            <person name="de Melo A.L.T.M."/>
            <person name="Pandolfi V."/>
            <person name="Bustamante F.O."/>
            <person name="Brasileiro-Vidal A.C."/>
            <person name="Benko-Iseppon A.M."/>
        </authorList>
    </citation>
    <scope>NUCLEOTIDE SEQUENCE [LARGE SCALE GENOMIC DNA]</scope>
    <source>
        <tissue evidence="3">Leaves</tissue>
    </source>
</reference>
<evidence type="ECO:0000259" key="2">
    <source>
        <dbReference type="Pfam" id="PF04195"/>
    </source>
</evidence>
<proteinExistence type="predicted"/>
<evidence type="ECO:0000313" key="4">
    <source>
        <dbReference type="Proteomes" id="UP001341840"/>
    </source>
</evidence>
<evidence type="ECO:0000313" key="3">
    <source>
        <dbReference type="EMBL" id="MED6168864.1"/>
    </source>
</evidence>
<keyword evidence="4" id="KW-1185">Reference proteome</keyword>
<organism evidence="3 4">
    <name type="scientific">Stylosanthes scabra</name>
    <dbReference type="NCBI Taxonomy" id="79078"/>
    <lineage>
        <taxon>Eukaryota</taxon>
        <taxon>Viridiplantae</taxon>
        <taxon>Streptophyta</taxon>
        <taxon>Embryophyta</taxon>
        <taxon>Tracheophyta</taxon>
        <taxon>Spermatophyta</taxon>
        <taxon>Magnoliopsida</taxon>
        <taxon>eudicotyledons</taxon>
        <taxon>Gunneridae</taxon>
        <taxon>Pentapetalae</taxon>
        <taxon>rosids</taxon>
        <taxon>fabids</taxon>
        <taxon>Fabales</taxon>
        <taxon>Fabaceae</taxon>
        <taxon>Papilionoideae</taxon>
        <taxon>50 kb inversion clade</taxon>
        <taxon>dalbergioids sensu lato</taxon>
        <taxon>Dalbergieae</taxon>
        <taxon>Pterocarpus clade</taxon>
        <taxon>Stylosanthes</taxon>
    </lineage>
</organism>
<dbReference type="InterPro" id="IPR007321">
    <property type="entry name" value="Transposase_28"/>
</dbReference>
<name>A0ABU6V6J9_9FABA</name>
<dbReference type="Proteomes" id="UP001341840">
    <property type="component" value="Unassembled WGS sequence"/>
</dbReference>
<accession>A0ABU6V6J9</accession>